<dbReference type="RefSeq" id="WP_305909612.1">
    <property type="nucleotide sequence ID" value="NZ_CP157743.1"/>
</dbReference>
<keyword evidence="6 12" id="KW-0472">Membrane</keyword>
<dbReference type="InterPro" id="IPR000566">
    <property type="entry name" value="Lipocln_cytosolic_FA-bd_dom"/>
</dbReference>
<comment type="similarity">
    <text evidence="2 12">Belongs to the calycin superfamily. Lipocalin family.</text>
</comment>
<dbReference type="FunFam" id="2.40.128.20:FF:000002">
    <property type="entry name" value="Outer membrane lipoprotein Blc"/>
    <property type="match status" value="1"/>
</dbReference>
<feature type="lipid moiety-binding region" description="S-diacylglycerol cysteine" evidence="13">
    <location>
        <position position="17"/>
    </location>
</feature>
<dbReference type="InterPro" id="IPR047202">
    <property type="entry name" value="Lipocalin_Blc-like_dom"/>
</dbReference>
<dbReference type="SUPFAM" id="SSF50814">
    <property type="entry name" value="Lipocalins"/>
    <property type="match status" value="1"/>
</dbReference>
<evidence type="ECO:0000256" key="9">
    <source>
        <dbReference type="ARBA" id="ARBA00023288"/>
    </source>
</evidence>
<evidence type="ECO:0000256" key="10">
    <source>
        <dbReference type="ARBA" id="ARBA00057024"/>
    </source>
</evidence>
<dbReference type="Proteomes" id="UP001225378">
    <property type="component" value="Chromosome"/>
</dbReference>
<evidence type="ECO:0000256" key="1">
    <source>
        <dbReference type="ARBA" id="ARBA00004459"/>
    </source>
</evidence>
<keyword evidence="7 13" id="KW-0564">Palmitate</keyword>
<dbReference type="CDD" id="cd19438">
    <property type="entry name" value="lipocalin_Blc-like"/>
    <property type="match status" value="1"/>
</dbReference>
<evidence type="ECO:0000313" key="15">
    <source>
        <dbReference type="EMBL" id="XBS21401.1"/>
    </source>
</evidence>
<feature type="lipid moiety-binding region" description="N-palmitoyl cysteine" evidence="13">
    <location>
        <position position="17"/>
    </location>
</feature>
<evidence type="ECO:0000256" key="11">
    <source>
        <dbReference type="ARBA" id="ARBA00071217"/>
    </source>
</evidence>
<dbReference type="Pfam" id="PF08212">
    <property type="entry name" value="Lipocalin_2"/>
    <property type="match status" value="1"/>
</dbReference>
<evidence type="ECO:0000259" key="14">
    <source>
        <dbReference type="Pfam" id="PF08212"/>
    </source>
</evidence>
<gene>
    <name evidence="15" type="ORF">Q9L42_004560</name>
</gene>
<name>A0AAU7NXQ0_9GAMM</name>
<keyword evidence="5 12" id="KW-0446">Lipid-binding</keyword>
<dbReference type="InterPro" id="IPR002446">
    <property type="entry name" value="Lipocalin_bac"/>
</dbReference>
<dbReference type="EMBL" id="CP157743">
    <property type="protein sequence ID" value="XBS21401.1"/>
    <property type="molecule type" value="Genomic_DNA"/>
</dbReference>
<organism evidence="15 16">
    <name type="scientific">Methylomarinum roseum</name>
    <dbReference type="NCBI Taxonomy" id="3067653"/>
    <lineage>
        <taxon>Bacteria</taxon>
        <taxon>Pseudomonadati</taxon>
        <taxon>Pseudomonadota</taxon>
        <taxon>Gammaproteobacteria</taxon>
        <taxon>Methylococcales</taxon>
        <taxon>Methylococcaceae</taxon>
        <taxon>Methylomarinum</taxon>
    </lineage>
</organism>
<dbReference type="KEGG" id="mech:Q9L42_004560"/>
<evidence type="ECO:0000256" key="4">
    <source>
        <dbReference type="ARBA" id="ARBA00022729"/>
    </source>
</evidence>
<protein>
    <recommendedName>
        <fullName evidence="11 12">Outer membrane lipoprotein Blc</fullName>
    </recommendedName>
</protein>
<evidence type="ECO:0000256" key="2">
    <source>
        <dbReference type="ARBA" id="ARBA00006889"/>
    </source>
</evidence>
<evidence type="ECO:0000313" key="16">
    <source>
        <dbReference type="Proteomes" id="UP001225378"/>
    </source>
</evidence>
<evidence type="ECO:0000256" key="8">
    <source>
        <dbReference type="ARBA" id="ARBA00023237"/>
    </source>
</evidence>
<reference evidence="15 16" key="1">
    <citation type="journal article" date="2024" name="Microbiology">
        <title>Methylomarinum rosea sp. nov., a novel halophilic methanotrophic bacterium from the hypersaline Lake Elton.</title>
        <authorList>
            <person name="Suleimanov R.Z."/>
            <person name="Oshkin I.Y."/>
            <person name="Danilova O.V."/>
            <person name="Suzina N.E."/>
            <person name="Dedysh S.N."/>
        </authorList>
    </citation>
    <scope>NUCLEOTIDE SEQUENCE [LARGE SCALE GENOMIC DNA]</scope>
    <source>
        <strain evidence="15 16">Ch1-1</strain>
    </source>
</reference>
<comment type="function">
    <text evidence="10 12">Involved in the storage or transport of lipids necessary for membrane maintenance under stressful conditions. Displays a binding preference for lysophospholipids.</text>
</comment>
<accession>A0AAU7NXQ0</accession>
<dbReference type="PIRSF" id="PIRSF036893">
    <property type="entry name" value="Lipocalin_ApoD"/>
    <property type="match status" value="1"/>
</dbReference>
<dbReference type="PROSITE" id="PS00213">
    <property type="entry name" value="LIPOCALIN"/>
    <property type="match status" value="1"/>
</dbReference>
<keyword evidence="4" id="KW-0732">Signal</keyword>
<evidence type="ECO:0000256" key="5">
    <source>
        <dbReference type="ARBA" id="ARBA00023121"/>
    </source>
</evidence>
<evidence type="ECO:0000256" key="12">
    <source>
        <dbReference type="PIRNR" id="PIRNR036893"/>
    </source>
</evidence>
<dbReference type="InterPro" id="IPR022271">
    <property type="entry name" value="Lipocalin_ApoD"/>
</dbReference>
<feature type="domain" description="Lipocalin/cytosolic fatty-acid binding" evidence="14">
    <location>
        <begin position="30"/>
        <end position="170"/>
    </location>
</feature>
<dbReference type="PANTHER" id="PTHR10612">
    <property type="entry name" value="APOLIPOPROTEIN D"/>
    <property type="match status" value="1"/>
</dbReference>
<dbReference type="AlphaFoldDB" id="A0AAU7NXQ0"/>
<dbReference type="InterPro" id="IPR012674">
    <property type="entry name" value="Calycin"/>
</dbReference>
<evidence type="ECO:0000256" key="7">
    <source>
        <dbReference type="ARBA" id="ARBA00023139"/>
    </source>
</evidence>
<comment type="subcellular location">
    <subcellularLocation>
        <location evidence="1">Cell outer membrane</location>
        <topology evidence="1">Lipid-anchor</topology>
    </subcellularLocation>
</comment>
<dbReference type="GO" id="GO:0006950">
    <property type="term" value="P:response to stress"/>
    <property type="evidence" value="ECO:0007669"/>
    <property type="project" value="UniProtKB-ARBA"/>
</dbReference>
<keyword evidence="16" id="KW-1185">Reference proteome</keyword>
<keyword evidence="8 12" id="KW-0998">Cell outer membrane</keyword>
<dbReference type="GO" id="GO:0009279">
    <property type="term" value="C:cell outer membrane"/>
    <property type="evidence" value="ECO:0007669"/>
    <property type="project" value="UniProtKB-SubCell"/>
</dbReference>
<evidence type="ECO:0000256" key="13">
    <source>
        <dbReference type="PIRSR" id="PIRSR036893-52"/>
    </source>
</evidence>
<comment type="subunit">
    <text evidence="3 12">Homodimer.</text>
</comment>
<dbReference type="PROSITE" id="PS51257">
    <property type="entry name" value="PROKAR_LIPOPROTEIN"/>
    <property type="match status" value="1"/>
</dbReference>
<dbReference type="InterPro" id="IPR022272">
    <property type="entry name" value="Lipocalin_CS"/>
</dbReference>
<dbReference type="PANTHER" id="PTHR10612:SF34">
    <property type="entry name" value="APOLIPOPROTEIN D"/>
    <property type="match status" value="1"/>
</dbReference>
<sequence length="177" mass="19919">MKMKPLLLILLLALTGCTGIPEGIEPVKQFDVQRYLGKWYEIARLDHRFERGLTAITAEYSLREDGGIRVVNSGYNVDDGQLEQAEGRAYFIGANDVGSLKVSFFGPFYGGYHIIELDKEAYRYAMITGPDRDYLWILARTPDLAPAVLNDLIARAKTLGFAVDQLIFTEHDQSRTP</sequence>
<dbReference type="PRINTS" id="PR01171">
    <property type="entry name" value="BCTLIPOCALIN"/>
</dbReference>
<evidence type="ECO:0000256" key="6">
    <source>
        <dbReference type="ARBA" id="ARBA00023136"/>
    </source>
</evidence>
<dbReference type="GO" id="GO:0008289">
    <property type="term" value="F:lipid binding"/>
    <property type="evidence" value="ECO:0007669"/>
    <property type="project" value="UniProtKB-UniRule"/>
</dbReference>
<dbReference type="Gene3D" id="2.40.128.20">
    <property type="match status" value="1"/>
</dbReference>
<evidence type="ECO:0000256" key="3">
    <source>
        <dbReference type="ARBA" id="ARBA00011738"/>
    </source>
</evidence>
<keyword evidence="9 12" id="KW-0449">Lipoprotein</keyword>
<proteinExistence type="inferred from homology"/>